<dbReference type="AlphaFoldDB" id="A0A183ESG3"/>
<evidence type="ECO:0000313" key="4">
    <source>
        <dbReference type="WBParaSite" id="GPUH_0002393401-mRNA-1"/>
    </source>
</evidence>
<dbReference type="InterPro" id="IPR001478">
    <property type="entry name" value="PDZ"/>
</dbReference>
<proteinExistence type="predicted"/>
<keyword evidence="3" id="KW-1185">Reference proteome</keyword>
<evidence type="ECO:0000313" key="3">
    <source>
        <dbReference type="Proteomes" id="UP000271098"/>
    </source>
</evidence>
<dbReference type="OrthoDB" id="2272012at2759"/>
<protein>
    <submittedName>
        <fullName evidence="4">PDZ domain-containing protein</fullName>
    </submittedName>
</protein>
<dbReference type="SUPFAM" id="SSF50156">
    <property type="entry name" value="PDZ domain-like"/>
    <property type="match status" value="1"/>
</dbReference>
<dbReference type="WBParaSite" id="GPUH_0002393401-mRNA-1">
    <property type="protein sequence ID" value="GPUH_0002393401-mRNA-1"/>
    <property type="gene ID" value="GPUH_0002393401"/>
</dbReference>
<accession>A0A183ESG3</accession>
<evidence type="ECO:0000259" key="1">
    <source>
        <dbReference type="PROSITE" id="PS50106"/>
    </source>
</evidence>
<evidence type="ECO:0000313" key="2">
    <source>
        <dbReference type="EMBL" id="VDN42126.1"/>
    </source>
</evidence>
<dbReference type="InterPro" id="IPR036034">
    <property type="entry name" value="PDZ_sf"/>
</dbReference>
<dbReference type="Pfam" id="PF17820">
    <property type="entry name" value="PDZ_6"/>
    <property type="match status" value="1"/>
</dbReference>
<feature type="domain" description="PDZ" evidence="1">
    <location>
        <begin position="5"/>
        <end position="91"/>
    </location>
</feature>
<dbReference type="Proteomes" id="UP000271098">
    <property type="component" value="Unassembled WGS sequence"/>
</dbReference>
<dbReference type="EMBL" id="UYRT01099366">
    <property type="protein sequence ID" value="VDN42126.1"/>
    <property type="molecule type" value="Genomic_DNA"/>
</dbReference>
<sequence>MAELNLVLKRPSLDIPYGFTIRHIAFCSPQQDTKQYESLYALAVLSVDPWSAAADAGLEPGQRIIELNGQCVTGLTYDDICSITQRCTSIF</sequence>
<gene>
    <name evidence="2" type="ORF">GPUH_LOCUS23903</name>
</gene>
<reference evidence="4" key="1">
    <citation type="submission" date="2016-06" db="UniProtKB">
        <authorList>
            <consortium name="WormBaseParasite"/>
        </authorList>
    </citation>
    <scope>IDENTIFICATION</scope>
</reference>
<dbReference type="PROSITE" id="PS50106">
    <property type="entry name" value="PDZ"/>
    <property type="match status" value="1"/>
</dbReference>
<dbReference type="Gene3D" id="2.30.42.10">
    <property type="match status" value="1"/>
</dbReference>
<dbReference type="InterPro" id="IPR041489">
    <property type="entry name" value="PDZ_6"/>
</dbReference>
<reference evidence="2 3" key="2">
    <citation type="submission" date="2018-11" db="EMBL/GenBank/DDBJ databases">
        <authorList>
            <consortium name="Pathogen Informatics"/>
        </authorList>
    </citation>
    <scope>NUCLEOTIDE SEQUENCE [LARGE SCALE GENOMIC DNA]</scope>
</reference>
<name>A0A183ESG3_9BILA</name>
<organism evidence="4">
    <name type="scientific">Gongylonema pulchrum</name>
    <dbReference type="NCBI Taxonomy" id="637853"/>
    <lineage>
        <taxon>Eukaryota</taxon>
        <taxon>Metazoa</taxon>
        <taxon>Ecdysozoa</taxon>
        <taxon>Nematoda</taxon>
        <taxon>Chromadorea</taxon>
        <taxon>Rhabditida</taxon>
        <taxon>Spirurina</taxon>
        <taxon>Spiruromorpha</taxon>
        <taxon>Spiruroidea</taxon>
        <taxon>Gongylonematidae</taxon>
        <taxon>Gongylonema</taxon>
    </lineage>
</organism>